<evidence type="ECO:0000313" key="3">
    <source>
        <dbReference type="Proteomes" id="UP000015388"/>
    </source>
</evidence>
<proteinExistence type="predicted"/>
<dbReference type="KEGG" id="cmd:B841_11165"/>
<reference evidence="2 3" key="1">
    <citation type="submission" date="2012-11" db="EMBL/GenBank/DDBJ databases">
        <title>The complete genome sequence of Corynebacterium maris Coryn-1 (=DSM 45190).</title>
        <authorList>
            <person name="Schaffert L."/>
            <person name="Albersmeier A."/>
            <person name="Kalinowski J."/>
            <person name="Ruckert C."/>
        </authorList>
    </citation>
    <scope>NUCLEOTIDE SEQUENCE [LARGE SCALE GENOMIC DNA]</scope>
    <source>
        <strain evidence="3">Coryn-1</strain>
    </source>
</reference>
<evidence type="ECO:0000256" key="1">
    <source>
        <dbReference type="SAM" id="SignalP"/>
    </source>
</evidence>
<dbReference type="PANTHER" id="PTHR34853">
    <property type="match status" value="1"/>
</dbReference>
<keyword evidence="1" id="KW-0732">Signal</keyword>
<dbReference type="PATRIC" id="fig|1224163.3.peg.2252"/>
<sequence>MPWNHLTTTLAPLLAALSLAPTAAAIPSDAFAPPAPAHEPAPAPEQLADAAAHSFSTPVDPFLFDPTDPFYLPPERLPADPGTVLRTQDAPHLLNVGGENLPGHASKILYTSTRADGAPTAVSGVVIEPAHAWPGDGPTPTIVFAPGTRGGGDACAPSRGPWLTGAVDPVGQSVGVNYEIPMYYAASLQGIRVVVTDYICLGTPGPHTYVHHTEEAHAVLDAARAGLRAASAPTDSPLAFSGYSQGGGAAAAAAELAVEYAPELNVKGTYSGAPPADLPAVMTAVDGSLISGVLGYAMAGFSARDPEFAAALDGILSDEGRAFVDDNAAGCIGDSAVNWGMRPTNSLTASGASLSEAAFADPYLTDALTAQNLGQRGPTAPVMISGGDHDDVIPNDQVRQLGRTYCAAGTPVFYLEEAMPSLTGGERFAVDHAVGMLMSQPQALNYLIDRFYEVPVPDNCGAF</sequence>
<dbReference type="Gene3D" id="1.10.260.130">
    <property type="match status" value="1"/>
</dbReference>
<feature type="chain" id="PRO_5038958595" evidence="1">
    <location>
        <begin position="26"/>
        <end position="463"/>
    </location>
</feature>
<feature type="signal peptide" evidence="1">
    <location>
        <begin position="1"/>
        <end position="25"/>
    </location>
</feature>
<dbReference type="RefSeq" id="WP_020935637.1">
    <property type="nucleotide sequence ID" value="NC_021915.1"/>
</dbReference>
<dbReference type="Gene3D" id="3.40.50.1820">
    <property type="entry name" value="alpha/beta hydrolase"/>
    <property type="match status" value="1"/>
</dbReference>
<dbReference type="EMBL" id="CP003924">
    <property type="protein sequence ID" value="AGS35705.1"/>
    <property type="molecule type" value="Genomic_DNA"/>
</dbReference>
<dbReference type="HOGENOM" id="CLU_029538_6_0_11"/>
<organism evidence="2 3">
    <name type="scientific">Corynebacterium maris DSM 45190</name>
    <dbReference type="NCBI Taxonomy" id="1224163"/>
    <lineage>
        <taxon>Bacteria</taxon>
        <taxon>Bacillati</taxon>
        <taxon>Actinomycetota</taxon>
        <taxon>Actinomycetes</taxon>
        <taxon>Mycobacteriales</taxon>
        <taxon>Corynebacteriaceae</taxon>
        <taxon>Corynebacterium</taxon>
    </lineage>
</organism>
<dbReference type="Pfam" id="PF03583">
    <property type="entry name" value="LIP"/>
    <property type="match status" value="1"/>
</dbReference>
<dbReference type="OrthoDB" id="9798122at2"/>
<dbReference type="eggNOG" id="COG2267">
    <property type="taxonomic scope" value="Bacteria"/>
</dbReference>
<keyword evidence="3" id="KW-1185">Reference proteome</keyword>
<dbReference type="AlphaFoldDB" id="S5T4Z9"/>
<dbReference type="STRING" id="1224163.B841_11165"/>
<name>S5T4Z9_9CORY</name>
<dbReference type="GO" id="GO:0004806">
    <property type="term" value="F:triacylglycerol lipase activity"/>
    <property type="evidence" value="ECO:0007669"/>
    <property type="project" value="InterPro"/>
</dbReference>
<dbReference type="InterPro" id="IPR029058">
    <property type="entry name" value="AB_hydrolase_fold"/>
</dbReference>
<dbReference type="Proteomes" id="UP000015388">
    <property type="component" value="Chromosome"/>
</dbReference>
<dbReference type="PIRSF" id="PIRSF029171">
    <property type="entry name" value="Esterase_LipA"/>
    <property type="match status" value="1"/>
</dbReference>
<dbReference type="GO" id="GO:0016042">
    <property type="term" value="P:lipid catabolic process"/>
    <property type="evidence" value="ECO:0007669"/>
    <property type="project" value="InterPro"/>
</dbReference>
<protein>
    <submittedName>
        <fullName evidence="2">Secretory lipase</fullName>
    </submittedName>
</protein>
<dbReference type="SUPFAM" id="SSF53474">
    <property type="entry name" value="alpha/beta-Hydrolases"/>
    <property type="match status" value="1"/>
</dbReference>
<dbReference type="InterPro" id="IPR005152">
    <property type="entry name" value="Lipase_secreted"/>
</dbReference>
<dbReference type="PANTHER" id="PTHR34853:SF1">
    <property type="entry name" value="LIPASE 5"/>
    <property type="match status" value="1"/>
</dbReference>
<gene>
    <name evidence="2" type="ORF">B841_11165</name>
</gene>
<accession>S5T4Z9</accession>
<evidence type="ECO:0000313" key="2">
    <source>
        <dbReference type="EMBL" id="AGS35705.1"/>
    </source>
</evidence>